<reference evidence="2 3" key="1">
    <citation type="submission" date="2013-05" db="EMBL/GenBank/DDBJ databases">
        <authorList>
            <person name="Strain E.A."/>
            <person name="Brown E."/>
            <person name="Allard M.W."/>
            <person name="Luo Y.L."/>
        </authorList>
    </citation>
    <scope>NUCLEOTIDE SEQUENCE [LARGE SCALE GENOMIC DNA]</scope>
    <source>
        <strain evidence="2 3">TS-15</strain>
    </source>
</reference>
<evidence type="ECO:0000313" key="3">
    <source>
        <dbReference type="Proteomes" id="UP000015344"/>
    </source>
</evidence>
<name>S9TPR3_PAEAL</name>
<dbReference type="PATRIC" id="fig|1117108.3.peg.5324"/>
<dbReference type="Proteomes" id="UP000015344">
    <property type="component" value="Unassembled WGS sequence"/>
</dbReference>
<dbReference type="InterPro" id="IPR024980">
    <property type="entry name" value="DUF3886"/>
</dbReference>
<dbReference type="AlphaFoldDB" id="S9TPR3"/>
<dbReference type="eggNOG" id="ENOG5033AKY">
    <property type="taxonomic scope" value="Bacteria"/>
</dbReference>
<dbReference type="Pfam" id="PF13025">
    <property type="entry name" value="DUF3886"/>
    <property type="match status" value="1"/>
</dbReference>
<organism evidence="2 3">
    <name type="scientific">Paenibacillus alvei TS-15</name>
    <dbReference type="NCBI Taxonomy" id="1117108"/>
    <lineage>
        <taxon>Bacteria</taxon>
        <taxon>Bacillati</taxon>
        <taxon>Bacillota</taxon>
        <taxon>Bacilli</taxon>
        <taxon>Bacillales</taxon>
        <taxon>Paenibacillaceae</taxon>
        <taxon>Paenibacillus</taxon>
    </lineage>
</organism>
<feature type="region of interest" description="Disordered" evidence="1">
    <location>
        <begin position="83"/>
        <end position="107"/>
    </location>
</feature>
<feature type="compositionally biased region" description="Basic and acidic residues" evidence="1">
    <location>
        <begin position="89"/>
        <end position="107"/>
    </location>
</feature>
<comment type="caution">
    <text evidence="2">The sequence shown here is derived from an EMBL/GenBank/DDBJ whole genome shotgun (WGS) entry which is preliminary data.</text>
</comment>
<protein>
    <recommendedName>
        <fullName evidence="4">DUF3886 domain-containing protein</fullName>
    </recommendedName>
</protein>
<sequence length="131" mass="15473">MYVDEFVSATRISNQSHYNLGIYVRMLVLHEECCYNKREIEVIRMGKKRRTAAAPTQAATEKPATLKDLLSPDVLNKLKTQAKELQVQEDTRKEHERQKAEEARRAEQKKLDNNFEYLLNNSSLDWRKYKK</sequence>
<accession>S9TPR3</accession>
<gene>
    <name evidence="2" type="ORF">PAALTS15_25759</name>
</gene>
<dbReference type="EMBL" id="ATMT01000094">
    <property type="protein sequence ID" value="EPY04306.1"/>
    <property type="molecule type" value="Genomic_DNA"/>
</dbReference>
<proteinExistence type="predicted"/>
<evidence type="ECO:0000256" key="1">
    <source>
        <dbReference type="SAM" id="MobiDB-lite"/>
    </source>
</evidence>
<evidence type="ECO:0008006" key="4">
    <source>
        <dbReference type="Google" id="ProtNLM"/>
    </source>
</evidence>
<evidence type="ECO:0000313" key="2">
    <source>
        <dbReference type="EMBL" id="EPY04306.1"/>
    </source>
</evidence>